<dbReference type="KEGG" id="mmob:F6R98_05300"/>
<evidence type="ECO:0000313" key="5">
    <source>
        <dbReference type="Proteomes" id="UP000325755"/>
    </source>
</evidence>
<feature type="compositionally biased region" description="Basic and acidic residues" evidence="1">
    <location>
        <begin position="1"/>
        <end position="28"/>
    </location>
</feature>
<dbReference type="EMBL" id="CP044205">
    <property type="protein sequence ID" value="QFY42116.1"/>
    <property type="molecule type" value="Genomic_DNA"/>
</dbReference>
<proteinExistence type="predicted"/>
<organism evidence="4 5">
    <name type="scientific">Candidatus Methylospira mobilis</name>
    <dbReference type="NCBI Taxonomy" id="1808979"/>
    <lineage>
        <taxon>Bacteria</taxon>
        <taxon>Pseudomonadati</taxon>
        <taxon>Pseudomonadota</taxon>
        <taxon>Gammaproteobacteria</taxon>
        <taxon>Methylococcales</taxon>
        <taxon>Methylococcaceae</taxon>
        <taxon>Candidatus Methylospira</taxon>
    </lineage>
</organism>
<dbReference type="Pfam" id="PF05036">
    <property type="entry name" value="SPOR"/>
    <property type="match status" value="1"/>
</dbReference>
<protein>
    <recommendedName>
        <fullName evidence="3">SPOR domain-containing protein</fullName>
    </recommendedName>
</protein>
<keyword evidence="5" id="KW-1185">Reference proteome</keyword>
<reference evidence="4 5" key="1">
    <citation type="submission" date="2019-09" db="EMBL/GenBank/DDBJ databases">
        <title>Ecophysiology of the spiral-shaped methanotroph Methylospira mobilis as revealed by the complete genome sequence.</title>
        <authorList>
            <person name="Oshkin I.Y."/>
            <person name="Dedysh S.N."/>
            <person name="Miroshnikov K."/>
            <person name="Danilova O.V."/>
            <person name="Hakobyan A."/>
            <person name="Liesack W."/>
        </authorList>
    </citation>
    <scope>NUCLEOTIDE SEQUENCE [LARGE SCALE GENOMIC DNA]</scope>
    <source>
        <strain evidence="4 5">Shm1</strain>
    </source>
</reference>
<evidence type="ECO:0000256" key="1">
    <source>
        <dbReference type="SAM" id="MobiDB-lite"/>
    </source>
</evidence>
<dbReference type="SUPFAM" id="SSF110997">
    <property type="entry name" value="Sporulation related repeat"/>
    <property type="match status" value="1"/>
</dbReference>
<dbReference type="InterPro" id="IPR036680">
    <property type="entry name" value="SPOR-like_sf"/>
</dbReference>
<dbReference type="RefSeq" id="WP_153248098.1">
    <property type="nucleotide sequence ID" value="NZ_CP044205.1"/>
</dbReference>
<dbReference type="Gene3D" id="3.30.70.1070">
    <property type="entry name" value="Sporulation related repeat"/>
    <property type="match status" value="1"/>
</dbReference>
<name>A0A5Q0BJY5_9GAMM</name>
<dbReference type="OrthoDB" id="8558195at2"/>
<evidence type="ECO:0000256" key="2">
    <source>
        <dbReference type="SAM" id="Phobius"/>
    </source>
</evidence>
<dbReference type="InterPro" id="IPR007730">
    <property type="entry name" value="SPOR-like_dom"/>
</dbReference>
<evidence type="ECO:0000313" key="4">
    <source>
        <dbReference type="EMBL" id="QFY42116.1"/>
    </source>
</evidence>
<keyword evidence="2" id="KW-1133">Transmembrane helix</keyword>
<feature type="domain" description="SPOR" evidence="3">
    <location>
        <begin position="181"/>
        <end position="260"/>
    </location>
</feature>
<feature type="region of interest" description="Disordered" evidence="1">
    <location>
        <begin position="85"/>
        <end position="147"/>
    </location>
</feature>
<keyword evidence="2" id="KW-0472">Membrane</keyword>
<dbReference type="PROSITE" id="PS51724">
    <property type="entry name" value="SPOR"/>
    <property type="match status" value="1"/>
</dbReference>
<feature type="compositionally biased region" description="Basic and acidic residues" evidence="1">
    <location>
        <begin position="103"/>
        <end position="119"/>
    </location>
</feature>
<feature type="transmembrane region" description="Helical" evidence="2">
    <location>
        <begin position="44"/>
        <end position="62"/>
    </location>
</feature>
<sequence>METRDYKSRVVVDRSKKGGRSDDLDWKRARNRKGGKPAPNRSRWWLILAAAALSIFAIVSLMKWLKGGLENSVAVSVASAPKTANKTIPLPVPASEPASTPKAPEKKPPAPADAADKSLEQQPVTAPPVQPGPDTSASSQKKVEPVKVKPPEPRFTFYKILPDQEVIIPDPDIRMLKQSTPVANVQYTLQVASSLQLDEAKGIQEKLSQIKVKSHIESIEIENALWYRVKVGPFKDLDRADQVKVWLRNNKIDSVVQKKIDH</sequence>
<dbReference type="AlphaFoldDB" id="A0A5Q0BJY5"/>
<dbReference type="Proteomes" id="UP000325755">
    <property type="component" value="Chromosome"/>
</dbReference>
<keyword evidence="2" id="KW-0812">Transmembrane</keyword>
<gene>
    <name evidence="4" type="ORF">F6R98_05300</name>
</gene>
<accession>A0A5Q0BJY5</accession>
<dbReference type="GO" id="GO:0042834">
    <property type="term" value="F:peptidoglycan binding"/>
    <property type="evidence" value="ECO:0007669"/>
    <property type="project" value="InterPro"/>
</dbReference>
<dbReference type="InParanoid" id="A0A5Q0BJY5"/>
<feature type="region of interest" description="Disordered" evidence="1">
    <location>
        <begin position="1"/>
        <end position="40"/>
    </location>
</feature>
<evidence type="ECO:0000259" key="3">
    <source>
        <dbReference type="PROSITE" id="PS51724"/>
    </source>
</evidence>